<protein>
    <recommendedName>
        <fullName evidence="3">Rhamnogalacturonan lyase domain-containing protein</fullName>
    </recommendedName>
</protein>
<evidence type="ECO:0000256" key="1">
    <source>
        <dbReference type="SAM" id="MobiDB-lite"/>
    </source>
</evidence>
<evidence type="ECO:0008006" key="3">
    <source>
        <dbReference type="Google" id="ProtNLM"/>
    </source>
</evidence>
<evidence type="ECO:0000313" key="2">
    <source>
        <dbReference type="EMBL" id="VAX42713.1"/>
    </source>
</evidence>
<reference evidence="2" key="1">
    <citation type="submission" date="2018-06" db="EMBL/GenBank/DDBJ databases">
        <authorList>
            <person name="Zhirakovskaya E."/>
        </authorList>
    </citation>
    <scope>NUCLEOTIDE SEQUENCE</scope>
</reference>
<dbReference type="PROSITE" id="PS51257">
    <property type="entry name" value="PROKAR_LIPOPROTEIN"/>
    <property type="match status" value="1"/>
</dbReference>
<dbReference type="InterPro" id="IPR008972">
    <property type="entry name" value="Cupredoxin"/>
</dbReference>
<dbReference type="SUPFAM" id="SSF117074">
    <property type="entry name" value="Hypothetical protein PA1324"/>
    <property type="match status" value="1"/>
</dbReference>
<accession>A0A3B1DZG8</accession>
<name>A0A3B1DZG8_9ZZZZ</name>
<gene>
    <name evidence="2" type="ORF">MNBD_PLANCTO02-1842</name>
</gene>
<proteinExistence type="predicted"/>
<organism evidence="2">
    <name type="scientific">hydrothermal vent metagenome</name>
    <dbReference type="NCBI Taxonomy" id="652676"/>
    <lineage>
        <taxon>unclassified sequences</taxon>
        <taxon>metagenomes</taxon>
        <taxon>ecological metagenomes</taxon>
    </lineage>
</organism>
<dbReference type="EMBL" id="UOGL01000682">
    <property type="protein sequence ID" value="VAX42713.1"/>
    <property type="molecule type" value="Genomic_DNA"/>
</dbReference>
<dbReference type="SUPFAM" id="SSF49503">
    <property type="entry name" value="Cupredoxins"/>
    <property type="match status" value="1"/>
</dbReference>
<dbReference type="AlphaFoldDB" id="A0A3B1DZG8"/>
<dbReference type="Gene3D" id="2.60.40.420">
    <property type="entry name" value="Cupredoxins - blue copper proteins"/>
    <property type="match status" value="1"/>
</dbReference>
<sequence length="303" mass="32775">MNNIKTYCSSAMILITLFVVSGCGKPGGGASADVQVQPKSSDLSIFKKKPKKVGGTEKASGGGNTEESGTFSGRIVIAGNPKDYGVVVSKGETVPDAAICSANAIPNETLLVGKENGIANVFIYLEEDPRDSDDEKPPTETVSFVNVGCQFKPHALIVRTGQKIHVTNVDPVKHNTSTAPEFNDSINKLLESHDSVGLSLVYEQQEPKPVLVKCTIHSWMKAYHLPLDHPFVALTDKDGKFEIKNLPSGKYKFKIWHESNGFIETRYKVTIQGDVKKTIEVSADKLALSGSSSSKVVYLSLPH</sequence>
<feature type="region of interest" description="Disordered" evidence="1">
    <location>
        <begin position="47"/>
        <end position="67"/>
    </location>
</feature>